<protein>
    <submittedName>
        <fullName evidence="4">FAD-binding protein</fullName>
    </submittedName>
</protein>
<dbReference type="Proteomes" id="UP001454086">
    <property type="component" value="Unassembled WGS sequence"/>
</dbReference>
<evidence type="ECO:0000256" key="1">
    <source>
        <dbReference type="ARBA" id="ARBA00022630"/>
    </source>
</evidence>
<evidence type="ECO:0000313" key="4">
    <source>
        <dbReference type="EMBL" id="MEQ2427134.1"/>
    </source>
</evidence>
<proteinExistence type="predicted"/>
<dbReference type="Pfam" id="PF00890">
    <property type="entry name" value="FAD_binding_2"/>
    <property type="match status" value="1"/>
</dbReference>
<dbReference type="Gene3D" id="3.90.700.10">
    <property type="entry name" value="Succinate dehydrogenase/fumarate reductase flavoprotein, catalytic domain"/>
    <property type="match status" value="1"/>
</dbReference>
<evidence type="ECO:0000313" key="5">
    <source>
        <dbReference type="Proteomes" id="UP001454086"/>
    </source>
</evidence>
<organism evidence="4 5">
    <name type="scientific">Enterocloster hominis</name>
    <name type="common">ex Hitch et al. 2024</name>
    <dbReference type="NCBI Taxonomy" id="1917870"/>
    <lineage>
        <taxon>Bacteria</taxon>
        <taxon>Bacillati</taxon>
        <taxon>Bacillota</taxon>
        <taxon>Clostridia</taxon>
        <taxon>Lachnospirales</taxon>
        <taxon>Lachnospiraceae</taxon>
        <taxon>Enterocloster</taxon>
    </lineage>
</organism>
<dbReference type="InterPro" id="IPR036188">
    <property type="entry name" value="FAD/NAD-bd_sf"/>
</dbReference>
<dbReference type="InterPro" id="IPR030664">
    <property type="entry name" value="SdhA/FrdA/AprA"/>
</dbReference>
<keyword evidence="1" id="KW-0285">Flavoprotein</keyword>
<reference evidence="4 5" key="1">
    <citation type="submission" date="2024-03" db="EMBL/GenBank/DDBJ databases">
        <title>Human intestinal bacterial collection.</title>
        <authorList>
            <person name="Pauvert C."/>
            <person name="Hitch T.C.A."/>
            <person name="Clavel T."/>
        </authorList>
    </citation>
    <scope>NUCLEOTIDE SEQUENCE [LARGE SCALE GENOMIC DNA]</scope>
    <source>
        <strain evidence="4 5">CLA-SR-H021</strain>
    </source>
</reference>
<gene>
    <name evidence="4" type="ORF">WMQ36_19390</name>
</gene>
<dbReference type="InterPro" id="IPR003953">
    <property type="entry name" value="FAD-dep_OxRdtase_2_FAD-bd"/>
</dbReference>
<dbReference type="PANTHER" id="PTHR11632">
    <property type="entry name" value="SUCCINATE DEHYDROGENASE 2 FLAVOPROTEIN SUBUNIT"/>
    <property type="match status" value="1"/>
</dbReference>
<evidence type="ECO:0000256" key="2">
    <source>
        <dbReference type="ARBA" id="ARBA00023002"/>
    </source>
</evidence>
<feature type="non-terminal residue" evidence="4">
    <location>
        <position position="509"/>
    </location>
</feature>
<dbReference type="EMBL" id="JBBMFM010000090">
    <property type="protein sequence ID" value="MEQ2427134.1"/>
    <property type="molecule type" value="Genomic_DNA"/>
</dbReference>
<name>A0ABV1D9T2_9FIRM</name>
<dbReference type="SUPFAM" id="SSF51905">
    <property type="entry name" value="FAD/NAD(P)-binding domain"/>
    <property type="match status" value="1"/>
</dbReference>
<keyword evidence="5" id="KW-1185">Reference proteome</keyword>
<comment type="caution">
    <text evidence="4">The sequence shown here is derived from an EMBL/GenBank/DDBJ whole genome shotgun (WGS) entry which is preliminary data.</text>
</comment>
<evidence type="ECO:0000259" key="3">
    <source>
        <dbReference type="Pfam" id="PF00890"/>
    </source>
</evidence>
<dbReference type="RefSeq" id="WP_349118474.1">
    <property type="nucleotide sequence ID" value="NZ_JBBMFM010000090.1"/>
</dbReference>
<feature type="domain" description="FAD-dependent oxidoreductase 2 FAD-binding" evidence="3">
    <location>
        <begin position="21"/>
        <end position="262"/>
    </location>
</feature>
<keyword evidence="2" id="KW-0560">Oxidoreductase</keyword>
<dbReference type="Gene3D" id="3.50.50.60">
    <property type="entry name" value="FAD/NAD(P)-binding domain"/>
    <property type="match status" value="2"/>
</dbReference>
<accession>A0ABV1D9T2</accession>
<dbReference type="PANTHER" id="PTHR11632:SF51">
    <property type="entry name" value="SUCCINATE DEHYDROGENASE [UBIQUINONE] FLAVOPROTEIN SUBUNIT, MITOCHONDRIAL"/>
    <property type="match status" value="1"/>
</dbReference>
<dbReference type="InterPro" id="IPR027477">
    <property type="entry name" value="Succ_DH/fumarate_Rdtase_cat_sf"/>
</dbReference>
<sequence>MKQETICMDGKDYLLHRIQTIIIGSGAAGLNAAVSLYKEGQQDIAIVTEGKMMGTSRNTGSDKQTYYKMTTCSGEADSVRQMAQTLFDGEAMDGDLALVEAALSVRGFFHLVDIGVPFPCNGAGEYIGYKTDHDPFRRGTSAGPLTSRFMTEALWHEVERYSIPVFDGYQVIEILTEKTGDGKRARGVLAVDVRASGPGQVYAVFSAENIVYATGGEAGMYETSVYPVSQTGGLGTALRAGAKGKNLTESQFGIASTRFRWNLSGTYQQVIPRYVSTEQDGSGEREFLDGYFDCPEHMLYAIFLKGYQWPFDPRKTRDHGSSLIDILVYQEMTLKGRRVFLDYRKNPSCSEKDGRFQTALLHPEAYGYLESSGGLQDTPIKRLEHMNPAAIELYRSHGINLHEEKLEIAVCAQHNNGGLSGNWWWESNLKHFFPVGEVNGSHGVYRPGGSALNSGQVGSMRAAAYIAHCYQEKPLSGEGIRELCGGQILAAIKFGARALAKQDAVLDLR</sequence>